<dbReference type="SUPFAM" id="SSF117070">
    <property type="entry name" value="LEA14-like"/>
    <property type="match status" value="1"/>
</dbReference>
<reference evidence="3" key="1">
    <citation type="journal article" date="2014" name="Int. J. Syst. Evol. Microbiol.">
        <title>Complete genome sequence of Corynebacterium casei LMG S-19264T (=DSM 44701T), isolated from a smear-ripened cheese.</title>
        <authorList>
            <consortium name="US DOE Joint Genome Institute (JGI-PGF)"/>
            <person name="Walter F."/>
            <person name="Albersmeier A."/>
            <person name="Kalinowski J."/>
            <person name="Ruckert C."/>
        </authorList>
    </citation>
    <scope>NUCLEOTIDE SEQUENCE</scope>
    <source>
        <strain evidence="3">KCTC 32020</strain>
    </source>
</reference>
<dbReference type="PROSITE" id="PS51257">
    <property type="entry name" value="PROKAR_LIPOPROTEIN"/>
    <property type="match status" value="1"/>
</dbReference>
<accession>A0A919D971</accession>
<feature type="domain" description="Late embryogenesis abundant protein LEA-2 subgroup" evidence="2">
    <location>
        <begin position="49"/>
        <end position="128"/>
    </location>
</feature>
<sequence>MKALRIALVAFAALLLAACSSGPVRRVSEPAARIQQLTVNADGSWSVDLRLENYSSMPMRFERVELKLEVGGHAAGTLQAAPALDIGPESADVVNVRLAPGAAAKIAAADALAARRSLPYRLEGRIDATPEDRDTRDFDVATRSALNPAPGLPGVLR</sequence>
<evidence type="ECO:0000259" key="2">
    <source>
        <dbReference type="Pfam" id="PF03168"/>
    </source>
</evidence>
<feature type="chain" id="PRO_5037126190" description="Late embryogenesis abundant protein LEA-2 subgroup domain-containing protein" evidence="1">
    <location>
        <begin position="18"/>
        <end position="157"/>
    </location>
</feature>
<feature type="signal peptide" evidence="1">
    <location>
        <begin position="1"/>
        <end position="17"/>
    </location>
</feature>
<gene>
    <name evidence="3" type="ORF">GCM10007167_07970</name>
</gene>
<comment type="caution">
    <text evidence="3">The sequence shown here is derived from an EMBL/GenBank/DDBJ whole genome shotgun (WGS) entry which is preliminary data.</text>
</comment>
<name>A0A919D971_9GAMM</name>
<dbReference type="AlphaFoldDB" id="A0A919D971"/>
<dbReference type="Proteomes" id="UP000636453">
    <property type="component" value="Unassembled WGS sequence"/>
</dbReference>
<dbReference type="Pfam" id="PF03168">
    <property type="entry name" value="LEA_2"/>
    <property type="match status" value="1"/>
</dbReference>
<protein>
    <recommendedName>
        <fullName evidence="2">Late embryogenesis abundant protein LEA-2 subgroup domain-containing protein</fullName>
    </recommendedName>
</protein>
<organism evidence="3 4">
    <name type="scientific">Vulcaniibacterium thermophilum</name>
    <dbReference type="NCBI Taxonomy" id="1169913"/>
    <lineage>
        <taxon>Bacteria</taxon>
        <taxon>Pseudomonadati</taxon>
        <taxon>Pseudomonadota</taxon>
        <taxon>Gammaproteobacteria</taxon>
        <taxon>Lysobacterales</taxon>
        <taxon>Lysobacteraceae</taxon>
        <taxon>Vulcaniibacterium</taxon>
    </lineage>
</organism>
<dbReference type="OrthoDB" id="5954188at2"/>
<dbReference type="InterPro" id="IPR004864">
    <property type="entry name" value="LEA_2"/>
</dbReference>
<dbReference type="RefSeq" id="WP_146475075.1">
    <property type="nucleotide sequence ID" value="NZ_BNCF01000003.1"/>
</dbReference>
<evidence type="ECO:0000313" key="3">
    <source>
        <dbReference type="EMBL" id="GHE28708.1"/>
    </source>
</evidence>
<keyword evidence="4" id="KW-1185">Reference proteome</keyword>
<evidence type="ECO:0000256" key="1">
    <source>
        <dbReference type="SAM" id="SignalP"/>
    </source>
</evidence>
<evidence type="ECO:0000313" key="4">
    <source>
        <dbReference type="Proteomes" id="UP000636453"/>
    </source>
</evidence>
<keyword evidence="1" id="KW-0732">Signal</keyword>
<proteinExistence type="predicted"/>
<reference evidence="3" key="2">
    <citation type="submission" date="2020-09" db="EMBL/GenBank/DDBJ databases">
        <authorList>
            <person name="Sun Q."/>
            <person name="Kim S."/>
        </authorList>
    </citation>
    <scope>NUCLEOTIDE SEQUENCE</scope>
    <source>
        <strain evidence="3">KCTC 32020</strain>
    </source>
</reference>
<dbReference type="EMBL" id="BNCF01000003">
    <property type="protein sequence ID" value="GHE28708.1"/>
    <property type="molecule type" value="Genomic_DNA"/>
</dbReference>